<proteinExistence type="predicted"/>
<gene>
    <name evidence="2" type="ORF">SAMN05421863_104329</name>
</gene>
<dbReference type="Pfam" id="PF13358">
    <property type="entry name" value="DDE_3"/>
    <property type="match status" value="1"/>
</dbReference>
<dbReference type="InterPro" id="IPR047655">
    <property type="entry name" value="Transpos_IS630-like"/>
</dbReference>
<evidence type="ECO:0000313" key="2">
    <source>
        <dbReference type="EMBL" id="SFM67803.1"/>
    </source>
</evidence>
<dbReference type="AlphaFoldDB" id="A0A1I4SU27"/>
<keyword evidence="2" id="KW-0540">Nuclease</keyword>
<dbReference type="Gene3D" id="3.30.420.10">
    <property type="entry name" value="Ribonuclease H-like superfamily/Ribonuclease H"/>
    <property type="match status" value="1"/>
</dbReference>
<feature type="domain" description="Tc1-like transposase DDE" evidence="1">
    <location>
        <begin position="12"/>
        <end position="150"/>
    </location>
</feature>
<dbReference type="InterPro" id="IPR036397">
    <property type="entry name" value="RNaseH_sf"/>
</dbReference>
<sequence length="185" mass="21230">MIATCGNYRPLRLMFQDEARFGRIADRCYCWCRCSDRPVVSAMVTQEYTYACGAVSPLDGAFDSLVWPHVNSDCMQIFIDEMANRYSGDNIIMIVDGAGWHKSKDFHLPENVRLLFLPPYSPELNPQEHIGDELREKYFHNREFDSIDALENHLVSALYDLENTPDLIKSITGWDWIINAVSSAN</sequence>
<dbReference type="Proteomes" id="UP000183287">
    <property type="component" value="Unassembled WGS sequence"/>
</dbReference>
<evidence type="ECO:0000313" key="3">
    <source>
        <dbReference type="Proteomes" id="UP000183287"/>
    </source>
</evidence>
<keyword evidence="2" id="KW-0255">Endonuclease</keyword>
<evidence type="ECO:0000259" key="1">
    <source>
        <dbReference type="Pfam" id="PF13358"/>
    </source>
</evidence>
<keyword evidence="3" id="KW-1185">Reference proteome</keyword>
<reference evidence="3" key="1">
    <citation type="submission" date="2016-10" db="EMBL/GenBank/DDBJ databases">
        <authorList>
            <person name="Varghese N."/>
            <person name="Submissions S."/>
        </authorList>
    </citation>
    <scope>NUCLEOTIDE SEQUENCE [LARGE SCALE GENOMIC DNA]</scope>
    <source>
        <strain evidence="3">Nm44</strain>
    </source>
</reference>
<protein>
    <submittedName>
        <fullName evidence="2">DDE superfamily endonuclease</fullName>
    </submittedName>
</protein>
<dbReference type="NCBIfam" id="NF033545">
    <property type="entry name" value="transpos_IS630"/>
    <property type="match status" value="1"/>
</dbReference>
<keyword evidence="2" id="KW-0378">Hydrolase</keyword>
<dbReference type="InterPro" id="IPR038717">
    <property type="entry name" value="Tc1-like_DDE_dom"/>
</dbReference>
<accession>A0A1I4SU27</accession>
<organism evidence="2 3">
    <name type="scientific">Nitrosomonas communis</name>
    <dbReference type="NCBI Taxonomy" id="44574"/>
    <lineage>
        <taxon>Bacteria</taxon>
        <taxon>Pseudomonadati</taxon>
        <taxon>Pseudomonadota</taxon>
        <taxon>Betaproteobacteria</taxon>
        <taxon>Nitrosomonadales</taxon>
        <taxon>Nitrosomonadaceae</taxon>
        <taxon>Nitrosomonas</taxon>
    </lineage>
</organism>
<name>A0A1I4SU27_9PROT</name>
<dbReference type="EMBL" id="FOUB01000043">
    <property type="protein sequence ID" value="SFM67803.1"/>
    <property type="molecule type" value="Genomic_DNA"/>
</dbReference>
<dbReference type="GO" id="GO:0003676">
    <property type="term" value="F:nucleic acid binding"/>
    <property type="evidence" value="ECO:0007669"/>
    <property type="project" value="InterPro"/>
</dbReference>
<dbReference type="GO" id="GO:0004519">
    <property type="term" value="F:endonuclease activity"/>
    <property type="evidence" value="ECO:0007669"/>
    <property type="project" value="UniProtKB-KW"/>
</dbReference>